<organism evidence="2 3">
    <name type="scientific">Streptomyces shenzhenensis</name>
    <dbReference type="NCBI Taxonomy" id="943815"/>
    <lineage>
        <taxon>Bacteria</taxon>
        <taxon>Bacillati</taxon>
        <taxon>Actinomycetota</taxon>
        <taxon>Actinomycetes</taxon>
        <taxon>Kitasatosporales</taxon>
        <taxon>Streptomycetaceae</taxon>
        <taxon>Streptomyces</taxon>
    </lineage>
</organism>
<dbReference type="OrthoDB" id="3192863at2"/>
<dbReference type="Gene3D" id="1.10.1200.10">
    <property type="entry name" value="ACP-like"/>
    <property type="match status" value="1"/>
</dbReference>
<dbReference type="Pfam" id="PF00550">
    <property type="entry name" value="PP-binding"/>
    <property type="match status" value="1"/>
</dbReference>
<reference evidence="2 3" key="1">
    <citation type="submission" date="2017-11" db="EMBL/GenBank/DDBJ databases">
        <title>Draft genome of actinobacteria isolated from guarana (Paullinia cupana (Mart.) Ducke.</title>
        <authorList>
            <person name="Siqueira K.A."/>
            <person name="Liotti R.G."/>
            <person name="Mendes T.A.O."/>
            <person name="Soares M.A."/>
        </authorList>
    </citation>
    <scope>NUCLEOTIDE SEQUENCE [LARGE SCALE GENOMIC DNA]</scope>
    <source>
        <strain evidence="2 3">193</strain>
    </source>
</reference>
<name>A0A3M0HWQ2_9ACTN</name>
<feature type="domain" description="Carrier" evidence="1">
    <location>
        <begin position="1"/>
        <end position="76"/>
    </location>
</feature>
<dbReference type="SUPFAM" id="SSF47336">
    <property type="entry name" value="ACP-like"/>
    <property type="match status" value="1"/>
</dbReference>
<accession>A0A3M0HWQ2</accession>
<sequence length="85" mass="9370">MDVFAQLAETIVEKAPKVDSQKITREATLGALGVDSLAEVEIAQALERRLGFPVDDSHFVSRNTLGEIEGYLRRQEAAHLPKQGH</sequence>
<keyword evidence="3" id="KW-1185">Reference proteome</keyword>
<dbReference type="InterPro" id="IPR036736">
    <property type="entry name" value="ACP-like_sf"/>
</dbReference>
<dbReference type="AlphaFoldDB" id="A0A3M0HWQ2"/>
<protein>
    <recommendedName>
        <fullName evidence="1">Carrier domain-containing protein</fullName>
    </recommendedName>
</protein>
<gene>
    <name evidence="2" type="ORF">CTZ28_39120</name>
</gene>
<proteinExistence type="predicted"/>
<dbReference type="Proteomes" id="UP000270471">
    <property type="component" value="Unassembled WGS sequence"/>
</dbReference>
<comment type="caution">
    <text evidence="2">The sequence shown here is derived from an EMBL/GenBank/DDBJ whole genome shotgun (WGS) entry which is preliminary data.</text>
</comment>
<dbReference type="InterPro" id="IPR009081">
    <property type="entry name" value="PP-bd_ACP"/>
</dbReference>
<evidence type="ECO:0000313" key="2">
    <source>
        <dbReference type="EMBL" id="RMB80558.1"/>
    </source>
</evidence>
<dbReference type="RefSeq" id="WP_121894571.1">
    <property type="nucleotide sequence ID" value="NZ_PENI01000040.1"/>
</dbReference>
<dbReference type="EMBL" id="PENI01000040">
    <property type="protein sequence ID" value="RMB80558.1"/>
    <property type="molecule type" value="Genomic_DNA"/>
</dbReference>
<dbReference type="PROSITE" id="PS50075">
    <property type="entry name" value="CARRIER"/>
    <property type="match status" value="1"/>
</dbReference>
<evidence type="ECO:0000313" key="3">
    <source>
        <dbReference type="Proteomes" id="UP000270471"/>
    </source>
</evidence>
<evidence type="ECO:0000259" key="1">
    <source>
        <dbReference type="PROSITE" id="PS50075"/>
    </source>
</evidence>